<dbReference type="Pfam" id="PF13445">
    <property type="entry name" value="zf-RING_UBOX"/>
    <property type="match status" value="2"/>
</dbReference>
<dbReference type="GO" id="GO:0016324">
    <property type="term" value="C:apical plasma membrane"/>
    <property type="evidence" value="ECO:0007669"/>
    <property type="project" value="UniProtKB-SubCell"/>
</dbReference>
<dbReference type="Gene3D" id="3.30.40.10">
    <property type="entry name" value="Zinc/RING finger domain, C3HC4 (zinc finger)"/>
    <property type="match status" value="2"/>
</dbReference>
<evidence type="ECO:0000256" key="7">
    <source>
        <dbReference type="ARBA" id="ARBA00022692"/>
    </source>
</evidence>
<feature type="coiled-coil region" evidence="22">
    <location>
        <begin position="661"/>
        <end position="695"/>
    </location>
</feature>
<feature type="transmembrane region" description="Helical" evidence="23">
    <location>
        <begin position="1189"/>
        <end position="1219"/>
    </location>
</feature>
<dbReference type="SMART" id="SM00184">
    <property type="entry name" value="RING"/>
    <property type="match status" value="2"/>
</dbReference>
<evidence type="ECO:0000256" key="14">
    <source>
        <dbReference type="ARBA" id="ARBA00030135"/>
    </source>
</evidence>
<reference evidence="28" key="2">
    <citation type="submission" date="2017-12" db="EMBL/GenBank/DDBJ databases">
        <title>Genome sequence of the Bar-tailed Godwit (Limosa lapponica baueri).</title>
        <authorList>
            <person name="Lima N.C.B."/>
            <person name="Parody-Merino A.M."/>
            <person name="Battley P.F."/>
            <person name="Fidler A.E."/>
            <person name="Prosdocimi F."/>
        </authorList>
    </citation>
    <scope>NUCLEOTIDE SEQUENCE [LARGE SCALE GENOMIC DNA]</scope>
</reference>
<keyword evidence="12 23" id="KW-0472">Membrane</keyword>
<evidence type="ECO:0000256" key="8">
    <source>
        <dbReference type="ARBA" id="ARBA00022723"/>
    </source>
</evidence>
<feature type="transmembrane region" description="Helical" evidence="23">
    <location>
        <begin position="860"/>
        <end position="876"/>
    </location>
</feature>
<dbReference type="InterPro" id="IPR000315">
    <property type="entry name" value="Znf_B-box"/>
</dbReference>
<evidence type="ECO:0000256" key="10">
    <source>
        <dbReference type="ARBA" id="ARBA00022833"/>
    </source>
</evidence>
<keyword evidence="9 21" id="KW-0863">Zinc-finger</keyword>
<feature type="transmembrane region" description="Helical" evidence="23">
    <location>
        <begin position="829"/>
        <end position="853"/>
    </location>
</feature>
<comment type="similarity">
    <text evidence="2">Belongs to the SLC26A/SulP transporter (TC 2.A.53) family.</text>
</comment>
<dbReference type="PROSITE" id="PS00518">
    <property type="entry name" value="ZF_RING_1"/>
    <property type="match status" value="2"/>
</dbReference>
<feature type="domain" description="RING-type" evidence="24">
    <location>
        <begin position="412"/>
        <end position="456"/>
    </location>
</feature>
<dbReference type="Pfam" id="PF00916">
    <property type="entry name" value="Sulfate_transp"/>
    <property type="match status" value="1"/>
</dbReference>
<evidence type="ECO:0000256" key="4">
    <source>
        <dbReference type="ARBA" id="ARBA00022448"/>
    </source>
</evidence>
<dbReference type="InterPro" id="IPR018045">
    <property type="entry name" value="S04_transporter_CS"/>
</dbReference>
<evidence type="ECO:0000313" key="27">
    <source>
        <dbReference type="EMBL" id="PKU41788.1"/>
    </source>
</evidence>
<dbReference type="InterPro" id="IPR001902">
    <property type="entry name" value="SLC26A/SulP_fam"/>
</dbReference>
<feature type="transmembrane region" description="Helical" evidence="23">
    <location>
        <begin position="882"/>
        <end position="898"/>
    </location>
</feature>
<name>A0A2I0U6V0_LIMLA</name>
<dbReference type="FunFam" id="3.30.750.24:FF:000015">
    <property type="entry name" value="Sulfate transporter"/>
    <property type="match status" value="1"/>
</dbReference>
<evidence type="ECO:0000256" key="19">
    <source>
        <dbReference type="ARBA" id="ARBA00051523"/>
    </source>
</evidence>
<dbReference type="OrthoDB" id="288203at2759"/>
<accession>A0A2I0U6V0</accession>
<dbReference type="PROSITE" id="PS01130">
    <property type="entry name" value="SLC26A"/>
    <property type="match status" value="1"/>
</dbReference>
<keyword evidence="5" id="KW-1003">Cell membrane</keyword>
<dbReference type="InterPro" id="IPR013083">
    <property type="entry name" value="Znf_RING/FYVE/PHD"/>
</dbReference>
<dbReference type="Pfam" id="PF00643">
    <property type="entry name" value="zf-B_box"/>
    <property type="match status" value="2"/>
</dbReference>
<feature type="transmembrane region" description="Helical" evidence="23">
    <location>
        <begin position="1106"/>
        <end position="1126"/>
    </location>
</feature>
<dbReference type="PANTHER" id="PTHR11814">
    <property type="entry name" value="SULFATE TRANSPORTER"/>
    <property type="match status" value="1"/>
</dbReference>
<feature type="coiled-coil region" evidence="22">
    <location>
        <begin position="213"/>
        <end position="243"/>
    </location>
</feature>
<evidence type="ECO:0000256" key="5">
    <source>
        <dbReference type="ARBA" id="ARBA00022475"/>
    </source>
</evidence>
<keyword evidence="22" id="KW-0175">Coiled coil</keyword>
<keyword evidence="13" id="KW-0325">Glycoprotein</keyword>
<evidence type="ECO:0000256" key="1">
    <source>
        <dbReference type="ARBA" id="ARBA00004424"/>
    </source>
</evidence>
<dbReference type="GO" id="GO:0008271">
    <property type="term" value="F:secondary active sulfate transmembrane transporter activity"/>
    <property type="evidence" value="ECO:0007669"/>
    <property type="project" value="InterPro"/>
</dbReference>
<keyword evidence="6" id="KW-0597">Phosphoprotein</keyword>
<keyword evidence="10" id="KW-0862">Zinc</keyword>
<evidence type="ECO:0000259" key="26">
    <source>
        <dbReference type="PROSITE" id="PS50801"/>
    </source>
</evidence>
<dbReference type="GO" id="GO:0008270">
    <property type="term" value="F:zinc ion binding"/>
    <property type="evidence" value="ECO:0007669"/>
    <property type="project" value="UniProtKB-KW"/>
</dbReference>
<feature type="domain" description="B box-type" evidence="25">
    <location>
        <begin position="547"/>
        <end position="588"/>
    </location>
</feature>
<dbReference type="NCBIfam" id="TIGR00815">
    <property type="entry name" value="sulP"/>
    <property type="match status" value="1"/>
</dbReference>
<dbReference type="InterPro" id="IPR002645">
    <property type="entry name" value="STAS_dom"/>
</dbReference>
<dbReference type="SUPFAM" id="SSF57850">
    <property type="entry name" value="RING/U-box"/>
    <property type="match status" value="2"/>
</dbReference>
<feature type="coiled-coil region" evidence="22">
    <location>
        <begin position="271"/>
        <end position="305"/>
    </location>
</feature>
<dbReference type="Pfam" id="PF22586">
    <property type="entry name" value="ANCHR-like_BBOX"/>
    <property type="match status" value="1"/>
</dbReference>
<protein>
    <recommendedName>
        <fullName evidence="3">Sulfate transporter</fullName>
    </recommendedName>
    <alternativeName>
        <fullName evidence="14">Solute carrier family 26 member 2</fullName>
    </alternativeName>
</protein>
<dbReference type="PROSITE" id="PS50801">
    <property type="entry name" value="STAS"/>
    <property type="match status" value="1"/>
</dbReference>
<evidence type="ECO:0000256" key="13">
    <source>
        <dbReference type="ARBA" id="ARBA00023180"/>
    </source>
</evidence>
<evidence type="ECO:0000313" key="28">
    <source>
        <dbReference type="Proteomes" id="UP000233556"/>
    </source>
</evidence>
<evidence type="ECO:0000259" key="24">
    <source>
        <dbReference type="PROSITE" id="PS50089"/>
    </source>
</evidence>
<dbReference type="Gene3D" id="3.30.160.60">
    <property type="entry name" value="Classic Zinc Finger"/>
    <property type="match status" value="2"/>
</dbReference>
<evidence type="ECO:0000256" key="15">
    <source>
        <dbReference type="ARBA" id="ARBA00036469"/>
    </source>
</evidence>
<evidence type="ECO:0000256" key="9">
    <source>
        <dbReference type="ARBA" id="ARBA00022771"/>
    </source>
</evidence>
<dbReference type="InterPro" id="IPR017907">
    <property type="entry name" value="Znf_RING_CS"/>
</dbReference>
<evidence type="ECO:0000256" key="16">
    <source>
        <dbReference type="ARBA" id="ARBA00036514"/>
    </source>
</evidence>
<evidence type="ECO:0000256" key="6">
    <source>
        <dbReference type="ARBA" id="ARBA00022553"/>
    </source>
</evidence>
<feature type="domain" description="B box-type" evidence="25">
    <location>
        <begin position="157"/>
        <end position="198"/>
    </location>
</feature>
<dbReference type="EMBL" id="KZ506073">
    <property type="protein sequence ID" value="PKU41788.1"/>
    <property type="molecule type" value="Genomic_DNA"/>
</dbReference>
<dbReference type="PROSITE" id="PS50089">
    <property type="entry name" value="ZF_RING_2"/>
    <property type="match status" value="2"/>
</dbReference>
<feature type="domain" description="STAS" evidence="26">
    <location>
        <begin position="1296"/>
        <end position="1448"/>
    </location>
</feature>
<evidence type="ECO:0000256" key="2">
    <source>
        <dbReference type="ARBA" id="ARBA00008692"/>
    </source>
</evidence>
<dbReference type="CDD" id="cd19769">
    <property type="entry name" value="Bbox2_TRIM16-like"/>
    <property type="match status" value="2"/>
</dbReference>
<evidence type="ECO:0000256" key="21">
    <source>
        <dbReference type="PROSITE-ProRule" id="PRU00024"/>
    </source>
</evidence>
<dbReference type="Gene3D" id="4.10.830.40">
    <property type="match status" value="2"/>
</dbReference>
<comment type="catalytic activity">
    <reaction evidence="18">
        <text>iodide(in) + chloride(out) = iodide(out) + chloride(in)</text>
        <dbReference type="Rhea" id="RHEA:72379"/>
        <dbReference type="ChEBI" id="CHEBI:16382"/>
        <dbReference type="ChEBI" id="CHEBI:17996"/>
    </reaction>
</comment>
<evidence type="ECO:0000256" key="18">
    <source>
        <dbReference type="ARBA" id="ARBA00051018"/>
    </source>
</evidence>
<dbReference type="SUPFAM" id="SSF57845">
    <property type="entry name" value="B-box zinc-binding domain"/>
    <property type="match status" value="2"/>
</dbReference>
<comment type="catalytic activity">
    <reaction evidence="17">
        <text>sulfate(out) + 2 chloride(in) = sulfate(in) + 2 chloride(out)</text>
        <dbReference type="Rhea" id="RHEA:75091"/>
        <dbReference type="ChEBI" id="CHEBI:16189"/>
        <dbReference type="ChEBI" id="CHEBI:17996"/>
    </reaction>
</comment>
<keyword evidence="8" id="KW-0479">Metal-binding</keyword>
<dbReference type="InterPro" id="IPR036513">
    <property type="entry name" value="STAS_dom_sf"/>
</dbReference>
<dbReference type="SUPFAM" id="SSF52091">
    <property type="entry name" value="SpoIIaa-like"/>
    <property type="match status" value="1"/>
</dbReference>
<dbReference type="SMART" id="SM00336">
    <property type="entry name" value="BBOX"/>
    <property type="match status" value="4"/>
</dbReference>
<gene>
    <name evidence="27" type="ORF">llap_7909</name>
</gene>
<comment type="catalytic activity">
    <reaction evidence="16">
        <text>oxalate(in) + sulfate(out) = oxalate(out) + sulfate(in)</text>
        <dbReference type="Rhea" id="RHEA:72275"/>
        <dbReference type="ChEBI" id="CHEBI:16189"/>
        <dbReference type="ChEBI" id="CHEBI:30623"/>
    </reaction>
</comment>
<organism evidence="27 28">
    <name type="scientific">Limosa lapponica baueri</name>
    <dbReference type="NCBI Taxonomy" id="1758121"/>
    <lineage>
        <taxon>Eukaryota</taxon>
        <taxon>Metazoa</taxon>
        <taxon>Chordata</taxon>
        <taxon>Craniata</taxon>
        <taxon>Vertebrata</taxon>
        <taxon>Euteleostomi</taxon>
        <taxon>Archelosauria</taxon>
        <taxon>Archosauria</taxon>
        <taxon>Dinosauria</taxon>
        <taxon>Saurischia</taxon>
        <taxon>Theropoda</taxon>
        <taxon>Coelurosauria</taxon>
        <taxon>Aves</taxon>
        <taxon>Neognathae</taxon>
        <taxon>Neoaves</taxon>
        <taxon>Charadriiformes</taxon>
        <taxon>Scolopacidae</taxon>
        <taxon>Limosa</taxon>
    </lineage>
</organism>
<sequence>MARVGAVAGLEEELTCPICLGIYSTPVSLGCGHSFCRGCIQEARVQRQGPFGCPLCGAQADPAAELQPNVQLRSIVEKFLDDQEEEKRKGQREEMEEGSGRQDEVILCDFCLQEPQPAVKTCLTCEASLCQAHLSRHISKSPLKDHVLMESCDAQVLAEMRCPQHGKVLECYCKTDLACICMLCCITSSHKNHEVITLEEAFAQGQSALAKILETVKTEKAALDQIIANLQEQEKEVKTKESLRRNRLESLFEKMRLLLDDRKEEVLKVFSVNEEQQLSQIQTHIQKHKEEKDAASRDVQKLEALRDQKDRLLFTKAFAAIPARKCTPVHYKADVQLPTPPIILDELTTKATLRLFRQFLSHMQSVFNAPPGHDAKGLLFSFVSRKHAISAAMAKAEEGPGVCASLEDELSCPICLCLYRNPMSLSCGHSFCKQCIQKALGAQQQSKAPYSCPMCKLQLGPILELQNNFQLSSIVEAFLATSSQGQQGKGAAEGEKEVVPCDFCLDWCQPAVKTCLICNASLCQAHLNKHSTKASQRDHILVEVGTAEERKCLEHGRLLECYCQDEGEYICILCCIAGRHKGHSIVTLKEVHDKQLGELSDTVTWLQECKSALAIALEELQKSKNQLKTNTKAVTSQVQKLFEEMKAELIQKEKNILSDIQSNEKKQLADITKVKQEMEQRRDEAAQHLQSLQMMREQPDIFLFLKHLKVTIQVWIASQNFSVSKMNMVGVLVNQSWMNHHQGLMWKFMGHLASLQKDVQMTEMPEDDAKRSFHNRMFLEPQEKKRSMKALVVKQAKKSCSCTPAKVKDCVFSFFPVLQWLPKYKLREYLLGDVMSGVIVGILLVPQSIAYSLLAGQEPIYGLYTSFFASIIYFIFGTSRHISVGIFGVICLMVGQVVDREIQRAGYDLEPAAVGGLTGTAAYENTTISPVNQTSQELLCDKSCYAITVGATMTFIAGVYQVAMGFFQVGFVSVYLSDSLLSGFVTGASFTILTSQAKYLLGLDIPRSSGIGSLIATWINIFRNIHKTNICDLITSFLCFLVLIPTKELNEHFKSRLKAPIPVELVVIVAATLASHFGKLRETYGSSVAGHIPTGFLPPSPPDWNLIPNVALDAIPIAIIGFAITVSLSEMFAKKHGYSVKANQEMYAIGFCNIIPSFFHCFTTSAALAKTLVKESTGCRTQMSGMVTSLVILLVLLVIAPLFYSLQKCVLAVITIVNLRGALRKFKDLPKMWHLSRVDTVIWVVTMAASALISTEIGLLVGVCFSMLCVIFRTQRPEAPLLGWVAESETYESLSAYKNLQTKPGIVVFRFEAPLYYINKECFKSTLYKQTGVNPVWVKTAKKKAAKRMLREKEVDSDGNQTGISMDFVSEPLGFHTIVIDCCAVQFLDTAGIRTLKEVCKDYREIDVQVLLAQCNPSVRSSLIRGEFFKEGEDHLLFHSVHQAVDFALGAQGHSGTSASKN</sequence>
<keyword evidence="7 23" id="KW-0812">Transmembrane</keyword>
<dbReference type="InterPro" id="IPR027370">
    <property type="entry name" value="Znf-RING_euk"/>
</dbReference>
<feature type="transmembrane region" description="Helical" evidence="23">
    <location>
        <begin position="1147"/>
        <end position="1169"/>
    </location>
</feature>
<feature type="domain" description="RING-type" evidence="24">
    <location>
        <begin position="16"/>
        <end position="56"/>
    </location>
</feature>
<keyword evidence="11 23" id="KW-1133">Transmembrane helix</keyword>
<evidence type="ECO:0000256" key="12">
    <source>
        <dbReference type="ARBA" id="ARBA00023136"/>
    </source>
</evidence>
<evidence type="ECO:0000256" key="23">
    <source>
        <dbReference type="SAM" id="Phobius"/>
    </source>
</evidence>
<comment type="subcellular location">
    <subcellularLocation>
        <location evidence="1">Apical cell membrane</location>
        <topology evidence="1">Multi-pass membrane protein</topology>
    </subcellularLocation>
</comment>
<dbReference type="InterPro" id="IPR001841">
    <property type="entry name" value="Znf_RING"/>
</dbReference>
<reference evidence="28" key="1">
    <citation type="submission" date="2017-11" db="EMBL/GenBank/DDBJ databases">
        <authorList>
            <person name="Lima N.C."/>
            <person name="Parody-Merino A.M."/>
            <person name="Battley P.F."/>
            <person name="Fidler A.E."/>
            <person name="Prosdocimi F."/>
        </authorList>
    </citation>
    <scope>NUCLEOTIDE SEQUENCE [LARGE SCALE GENOMIC DNA]</scope>
</reference>
<dbReference type="Gene3D" id="3.30.750.24">
    <property type="entry name" value="STAS domain"/>
    <property type="match status" value="1"/>
</dbReference>
<comment type="catalytic activity">
    <reaction evidence="15">
        <text>bromide(in) + chloride(out) = bromide(out) + chloride(in)</text>
        <dbReference type="Rhea" id="RHEA:75335"/>
        <dbReference type="ChEBI" id="CHEBI:15858"/>
        <dbReference type="ChEBI" id="CHEBI:17996"/>
    </reaction>
</comment>
<dbReference type="Pfam" id="PF01740">
    <property type="entry name" value="STAS"/>
    <property type="match status" value="1"/>
</dbReference>
<feature type="coiled-coil region" evidence="22">
    <location>
        <begin position="606"/>
        <end position="637"/>
    </location>
</feature>
<evidence type="ECO:0000256" key="22">
    <source>
        <dbReference type="SAM" id="Coils"/>
    </source>
</evidence>
<dbReference type="PROSITE" id="PS51257">
    <property type="entry name" value="PROKAR_LIPOPROTEIN"/>
    <property type="match status" value="1"/>
</dbReference>
<dbReference type="Proteomes" id="UP000233556">
    <property type="component" value="Unassembled WGS sequence"/>
</dbReference>
<dbReference type="InterPro" id="IPR011547">
    <property type="entry name" value="SLC26A/SulP_dom"/>
</dbReference>
<evidence type="ECO:0000256" key="20">
    <source>
        <dbReference type="ARBA" id="ARBA00051868"/>
    </source>
</evidence>
<evidence type="ECO:0000256" key="17">
    <source>
        <dbReference type="ARBA" id="ARBA00050413"/>
    </source>
</evidence>
<evidence type="ECO:0000256" key="3">
    <source>
        <dbReference type="ARBA" id="ARBA00017873"/>
    </source>
</evidence>
<evidence type="ECO:0000259" key="25">
    <source>
        <dbReference type="PROSITE" id="PS50119"/>
    </source>
</evidence>
<comment type="catalytic activity">
    <reaction evidence="20">
        <text>oxalate(out) + 2 chloride(in) = oxalate(in) + 2 chloride(out)</text>
        <dbReference type="Rhea" id="RHEA:75095"/>
        <dbReference type="ChEBI" id="CHEBI:17996"/>
        <dbReference type="ChEBI" id="CHEBI:30623"/>
    </reaction>
</comment>
<proteinExistence type="inferred from homology"/>
<keyword evidence="4" id="KW-0813">Transport</keyword>
<keyword evidence="28" id="KW-1185">Reference proteome</keyword>
<dbReference type="PROSITE" id="PS50119">
    <property type="entry name" value="ZF_BBOX"/>
    <property type="match status" value="2"/>
</dbReference>
<evidence type="ECO:0000256" key="11">
    <source>
        <dbReference type="ARBA" id="ARBA00022989"/>
    </source>
</evidence>
<comment type="catalytic activity">
    <reaction evidence="19">
        <text>nitrate(in) + chloride(out) = nitrate(out) + chloride(in)</text>
        <dbReference type="Rhea" id="RHEA:75339"/>
        <dbReference type="ChEBI" id="CHEBI:17632"/>
        <dbReference type="ChEBI" id="CHEBI:17996"/>
    </reaction>
</comment>
<feature type="transmembrane region" description="Helical" evidence="23">
    <location>
        <begin position="1240"/>
        <end position="1268"/>
    </location>
</feature>